<accession>Q93AB0</accession>
<protein>
    <submittedName>
        <fullName evidence="1">DffE</fullName>
    </submittedName>
</protein>
<organism evidence="1">
    <name type="scientific">Yersinia pestis</name>
    <dbReference type="NCBI Taxonomy" id="632"/>
    <lineage>
        <taxon>Bacteria</taxon>
        <taxon>Pseudomonadati</taxon>
        <taxon>Pseudomonadota</taxon>
        <taxon>Gammaproteobacteria</taxon>
        <taxon>Enterobacterales</taxon>
        <taxon>Yersiniaceae</taxon>
        <taxon>Yersinia</taxon>
    </lineage>
</organism>
<gene>
    <name evidence="1" type="primary">dffE</name>
</gene>
<dbReference type="EMBL" id="AF426171">
    <property type="protein sequence ID" value="AAL27381.1"/>
    <property type="molecule type" value="Genomic_DNA"/>
</dbReference>
<dbReference type="AlphaFoldDB" id="Q93AB0"/>
<evidence type="ECO:0000313" key="1">
    <source>
        <dbReference type="EMBL" id="AAL27381.1"/>
    </source>
</evidence>
<reference evidence="1" key="1">
    <citation type="journal article" date="2002" name="Microbiology">
        <title>Genome plasticity in Yersinia pestis.</title>
        <authorList>
            <person name="Radnedge L."/>
            <person name="Agron P.G."/>
            <person name="Worsham P.L."/>
            <person name="Andersen G.L."/>
        </authorList>
    </citation>
    <scope>NUCLEOTIDE SEQUENCE</scope>
    <source>
        <strain evidence="1">Yokohama</strain>
    </source>
</reference>
<sequence length="153" mass="17657">MVRSTVIDCHDHHHRCTDSDLAVSGPRARARDDGAIVGFTTDNMADFYRQSRSCTDCRDVPGFYCVVNWHLFLPDPFRRFVGSVLRHDVALWLVSGRFWSIDLLVMLNSAAGVYWRICLYDACYFAFWLCLSGREHANLAAKYHLDQSYSSFY</sequence>
<name>Q93AB0_YERPE</name>
<proteinExistence type="predicted"/>